<keyword evidence="2" id="KW-0732">Signal</keyword>
<dbReference type="InterPro" id="IPR036426">
    <property type="entry name" value="Bulb-type_lectin_dom_sf"/>
</dbReference>
<dbReference type="AlphaFoldDB" id="A0AB40AV73"/>
<dbReference type="GO" id="GO:0051707">
    <property type="term" value="P:response to other organism"/>
    <property type="evidence" value="ECO:0007669"/>
    <property type="project" value="UniProtKB-ARBA"/>
</dbReference>
<keyword evidence="4" id="KW-1185">Reference proteome</keyword>
<dbReference type="SUPFAM" id="SSF51110">
    <property type="entry name" value="alpha-D-mannose-specific plant lectins"/>
    <property type="match status" value="1"/>
</dbReference>
<feature type="domain" description="Bulb-type lectin" evidence="3">
    <location>
        <begin position="28"/>
        <end position="137"/>
    </location>
</feature>
<sequence>MGIQRAALNGSLLVFLLLVVIPLCCKADSILYSGEALQTREFLSWESYQFIMQDDCNLVLYDLGQPIWATNTGGLATNCYVTLQSDGNLVIYRSTGTVLWQNEIHREGQDQYVLILQKDRNVAIYGGKLWETKSCACTGVSDAIVNNSTSNSTTTKEVSEPVGPSMLVNN</sequence>
<dbReference type="CDD" id="cd00028">
    <property type="entry name" value="B_lectin"/>
    <property type="match status" value="1"/>
</dbReference>
<organism evidence="4 5">
    <name type="scientific">Dioscorea cayennensis subsp. rotundata</name>
    <name type="common">White Guinea yam</name>
    <name type="synonym">Dioscorea rotundata</name>
    <dbReference type="NCBI Taxonomy" id="55577"/>
    <lineage>
        <taxon>Eukaryota</taxon>
        <taxon>Viridiplantae</taxon>
        <taxon>Streptophyta</taxon>
        <taxon>Embryophyta</taxon>
        <taxon>Tracheophyta</taxon>
        <taxon>Spermatophyta</taxon>
        <taxon>Magnoliopsida</taxon>
        <taxon>Liliopsida</taxon>
        <taxon>Dioscoreales</taxon>
        <taxon>Dioscoreaceae</taxon>
        <taxon>Dioscorea</taxon>
    </lineage>
</organism>
<feature type="signal peptide" evidence="2">
    <location>
        <begin position="1"/>
        <end position="27"/>
    </location>
</feature>
<dbReference type="RefSeq" id="XP_039118825.1">
    <property type="nucleotide sequence ID" value="XM_039262891.1"/>
</dbReference>
<dbReference type="GeneID" id="120254921"/>
<dbReference type="PROSITE" id="PS50927">
    <property type="entry name" value="BULB_LECTIN"/>
    <property type="match status" value="1"/>
</dbReference>
<evidence type="ECO:0000313" key="4">
    <source>
        <dbReference type="Proteomes" id="UP001515500"/>
    </source>
</evidence>
<evidence type="ECO:0000259" key="3">
    <source>
        <dbReference type="PROSITE" id="PS50927"/>
    </source>
</evidence>
<gene>
    <name evidence="5" type="primary">LOC120254921</name>
</gene>
<evidence type="ECO:0000256" key="1">
    <source>
        <dbReference type="SAM" id="MobiDB-lite"/>
    </source>
</evidence>
<dbReference type="Proteomes" id="UP001515500">
    <property type="component" value="Chromosome 3"/>
</dbReference>
<feature type="chain" id="PRO_5044231605" evidence="2">
    <location>
        <begin position="28"/>
        <end position="170"/>
    </location>
</feature>
<dbReference type="SMART" id="SM00108">
    <property type="entry name" value="B_lectin"/>
    <property type="match status" value="1"/>
</dbReference>
<accession>A0AB40AV73</accession>
<evidence type="ECO:0000256" key="2">
    <source>
        <dbReference type="SAM" id="SignalP"/>
    </source>
</evidence>
<proteinExistence type="predicted"/>
<protein>
    <submittedName>
        <fullName evidence="5">Mannose-specific lectin-like</fullName>
    </submittedName>
</protein>
<feature type="region of interest" description="Disordered" evidence="1">
    <location>
        <begin position="148"/>
        <end position="170"/>
    </location>
</feature>
<name>A0AB40AV73_DIOCR</name>
<dbReference type="InterPro" id="IPR001480">
    <property type="entry name" value="Bulb-type_lectin_dom"/>
</dbReference>
<dbReference type="Gene3D" id="2.90.10.10">
    <property type="entry name" value="Bulb-type lectin domain"/>
    <property type="match status" value="1"/>
</dbReference>
<reference evidence="5" key="1">
    <citation type="submission" date="2025-08" db="UniProtKB">
        <authorList>
            <consortium name="RefSeq"/>
        </authorList>
    </citation>
    <scope>IDENTIFICATION</scope>
</reference>
<evidence type="ECO:0000313" key="5">
    <source>
        <dbReference type="RefSeq" id="XP_039118825.1"/>
    </source>
</evidence>